<dbReference type="InterPro" id="IPR032474">
    <property type="entry name" value="Argonaute_N"/>
</dbReference>
<evidence type="ECO:0008006" key="6">
    <source>
        <dbReference type="Google" id="ProtNLM"/>
    </source>
</evidence>
<evidence type="ECO:0000256" key="1">
    <source>
        <dbReference type="SAM" id="MobiDB-lite"/>
    </source>
</evidence>
<feature type="compositionally biased region" description="Polar residues" evidence="1">
    <location>
        <begin position="1"/>
        <end position="18"/>
    </location>
</feature>
<dbReference type="InterPro" id="IPR012337">
    <property type="entry name" value="RNaseH-like_sf"/>
</dbReference>
<feature type="region of interest" description="Disordered" evidence="1">
    <location>
        <begin position="1"/>
        <end position="37"/>
    </location>
</feature>
<dbReference type="InterPro" id="IPR036085">
    <property type="entry name" value="PAZ_dom_sf"/>
</dbReference>
<gene>
    <name evidence="4" type="ORF">CFD26_104937</name>
</gene>
<dbReference type="STRING" id="1245748.A0A229X1X6"/>
<dbReference type="SMART" id="SM00950">
    <property type="entry name" value="Piwi"/>
    <property type="match status" value="1"/>
</dbReference>
<dbReference type="Pfam" id="PF02171">
    <property type="entry name" value="Piwi"/>
    <property type="match status" value="1"/>
</dbReference>
<dbReference type="InterPro" id="IPR003100">
    <property type="entry name" value="PAZ_dom"/>
</dbReference>
<evidence type="ECO:0000313" key="4">
    <source>
        <dbReference type="EMBL" id="RLL96118.1"/>
    </source>
</evidence>
<dbReference type="Gene3D" id="3.30.420.10">
    <property type="entry name" value="Ribonuclease H-like superfamily/Ribonuclease H"/>
    <property type="match status" value="1"/>
</dbReference>
<reference evidence="4 5" key="1">
    <citation type="submission" date="2018-08" db="EMBL/GenBank/DDBJ databases">
        <title>Draft genome sequences of two Aspergillus turcosus clinical strains isolated from bronchoalveolar lavage fluid: one azole-susceptible and the other azole-resistant.</title>
        <authorList>
            <person name="Parent-Michaud M."/>
            <person name="Dufresne P.J."/>
            <person name="Fournier E."/>
            <person name="Martineau C."/>
            <person name="Moreira S."/>
            <person name="Perkins V."/>
            <person name="De Repentigny L."/>
            <person name="Dufresne S.F."/>
        </authorList>
    </citation>
    <scope>NUCLEOTIDE SEQUENCE [LARGE SCALE GENOMIC DNA]</scope>
    <source>
        <strain evidence="4">HMR AF 1038</strain>
    </source>
</reference>
<dbReference type="Pfam" id="PF16486">
    <property type="entry name" value="ArgoN"/>
    <property type="match status" value="1"/>
</dbReference>
<dbReference type="SUPFAM" id="SSF53098">
    <property type="entry name" value="Ribonuclease H-like"/>
    <property type="match status" value="1"/>
</dbReference>
<dbReference type="CDD" id="cd04657">
    <property type="entry name" value="Piwi_ago-like"/>
    <property type="match status" value="1"/>
</dbReference>
<dbReference type="InterPro" id="IPR003165">
    <property type="entry name" value="Piwi"/>
</dbReference>
<dbReference type="Pfam" id="PF08699">
    <property type="entry name" value="ArgoL1"/>
    <property type="match status" value="1"/>
</dbReference>
<protein>
    <recommendedName>
        <fullName evidence="6">Piwi domain-containing protein</fullName>
    </recommendedName>
</protein>
<dbReference type="Gene3D" id="2.170.260.10">
    <property type="entry name" value="paz domain"/>
    <property type="match status" value="1"/>
</dbReference>
<dbReference type="PROSITE" id="PS50821">
    <property type="entry name" value="PAZ"/>
    <property type="match status" value="1"/>
</dbReference>
<dbReference type="OrthoDB" id="10252740at2759"/>
<evidence type="ECO:0000259" key="3">
    <source>
        <dbReference type="PROSITE" id="PS50822"/>
    </source>
</evidence>
<dbReference type="CDD" id="cd02846">
    <property type="entry name" value="PAZ_argonaute_like"/>
    <property type="match status" value="1"/>
</dbReference>
<dbReference type="EMBL" id="NIDN02000123">
    <property type="protein sequence ID" value="RLL96118.1"/>
    <property type="molecule type" value="Genomic_DNA"/>
</dbReference>
<feature type="domain" description="PAZ" evidence="2">
    <location>
        <begin position="276"/>
        <end position="396"/>
    </location>
</feature>
<dbReference type="PANTHER" id="PTHR22891">
    <property type="entry name" value="EUKARYOTIC TRANSLATION INITIATION FACTOR 2C"/>
    <property type="match status" value="1"/>
</dbReference>
<dbReference type="PROSITE" id="PS50822">
    <property type="entry name" value="PIWI"/>
    <property type="match status" value="1"/>
</dbReference>
<dbReference type="InterPro" id="IPR036397">
    <property type="entry name" value="RNaseH_sf"/>
</dbReference>
<dbReference type="GO" id="GO:0003723">
    <property type="term" value="F:RNA binding"/>
    <property type="evidence" value="ECO:0007669"/>
    <property type="project" value="InterPro"/>
</dbReference>
<dbReference type="Gene3D" id="3.40.50.2300">
    <property type="match status" value="1"/>
</dbReference>
<evidence type="ECO:0000313" key="5">
    <source>
        <dbReference type="Proteomes" id="UP000215289"/>
    </source>
</evidence>
<accession>A0A229X1X6</accession>
<dbReference type="SMART" id="SM01163">
    <property type="entry name" value="DUF1785"/>
    <property type="match status" value="1"/>
</dbReference>
<keyword evidence="5" id="KW-1185">Reference proteome</keyword>
<dbReference type="Pfam" id="PF02170">
    <property type="entry name" value="PAZ"/>
    <property type="match status" value="1"/>
</dbReference>
<sequence>MEQTRNSDNQRLRTTINTGEEERLSHNARFPPRPGHGASGVPTVLRANYFELTLNPDLCLYRYNVEICPPANGKAGTPRLSRIPKHVMLSLLRTHFSQEQSDIATDGRQTLISRRRLAIPDQPLVVCSNTKDTYHLQVRYTGSLASGDLLVQLSSGDKEEKEAGPRVPVKEEFIRALNIIIGHYPRYVSSQFVSVGSNKHFDTNDRPISLGASLNALRGLFVSVNINDNRLLVNIQPKYAACYEAQPLDRLIATYMRDRGSDMGELAAYLRGLRIHLLHLRPNMRGERSLPRIKTIAGLAMPGDGRNMAYPPIVRRPGAGARDVQFFREASSASQPWTGIPMKRKQSALEGGYTTVSDYFREAHRISLRDPYLPVVNTGSQANPSYLPAEVCWVLPDQMSQTPLTPFQTRQLFRTIEGNSGSNSCDSRHWQQGLTRKIDRLLGPPDGVACLRSFGCSVNQTMITVPARVLSAPVVNYGQGREILTEAGTWNLQGIQFLTPARVRSWTVMSIVSRKPTKKYDPRLVEPALAGFRDKLIALGIEGCPPHEPGVQVHMSPSDADPTGCSGPLQQIHRFLQAWGAQAQRHRPRSFFMLVTLPEPDETLYNLIKYLCDVEYGIPNICVVGEKLVRANDQFLANLALKINLKLGGCNHTPRSVGTKLKRTMVVGVDVTHPTQESKSSSRPSAPSVAAMVASVDDGALAHWPAAVAMQEPRQEIVTGIDRLLSSRLRLWQEHNNGTLPENILIYRDGVSKSQYKAVLDIEYTLLRQACDAIYSPGVEYPQGGRPERAPRISIVIVAKRHHTRFYPNPAGPRRQNPHNGTVVDRGVVHDGLWDFYLQSHTAARGTARPGHYVVIYDEIFQRHRGGEGSDGTLSLVADDLQTLTHGLCYGYGRATRVPSVVPPVLYADLVCSRLRCYLSYIRKQGKEAPDHIDVHPAVRDTMFYI</sequence>
<dbReference type="InterPro" id="IPR014811">
    <property type="entry name" value="ArgoL1"/>
</dbReference>
<feature type="domain" description="Piwi" evidence="3">
    <location>
        <begin position="592"/>
        <end position="920"/>
    </location>
</feature>
<dbReference type="SUPFAM" id="SSF101690">
    <property type="entry name" value="PAZ domain"/>
    <property type="match status" value="1"/>
</dbReference>
<proteinExistence type="predicted"/>
<dbReference type="InterPro" id="IPR045246">
    <property type="entry name" value="Piwi_ago-like"/>
</dbReference>
<comment type="caution">
    <text evidence="4">The sequence shown here is derived from an EMBL/GenBank/DDBJ whole genome shotgun (WGS) entry which is preliminary data.</text>
</comment>
<organism evidence="4 5">
    <name type="scientific">Aspergillus turcosus</name>
    <dbReference type="NCBI Taxonomy" id="1245748"/>
    <lineage>
        <taxon>Eukaryota</taxon>
        <taxon>Fungi</taxon>
        <taxon>Dikarya</taxon>
        <taxon>Ascomycota</taxon>
        <taxon>Pezizomycotina</taxon>
        <taxon>Eurotiomycetes</taxon>
        <taxon>Eurotiomycetidae</taxon>
        <taxon>Eurotiales</taxon>
        <taxon>Aspergillaceae</taxon>
        <taxon>Aspergillus</taxon>
        <taxon>Aspergillus subgen. Fumigati</taxon>
    </lineage>
</organism>
<name>A0A229X1X6_9EURO</name>
<dbReference type="Proteomes" id="UP000215289">
    <property type="component" value="Unassembled WGS sequence"/>
</dbReference>
<evidence type="ECO:0000259" key="2">
    <source>
        <dbReference type="PROSITE" id="PS50821"/>
    </source>
</evidence>
<dbReference type="AlphaFoldDB" id="A0A229X1X6"/>